<dbReference type="InterPro" id="IPR036291">
    <property type="entry name" value="NAD(P)-bd_dom_sf"/>
</dbReference>
<dbReference type="SUPFAM" id="SSF53223">
    <property type="entry name" value="Aminoacid dehydrogenase-like, N-terminal domain"/>
    <property type="match status" value="1"/>
</dbReference>
<dbReference type="EMBL" id="JACBNQ010000012">
    <property type="protein sequence ID" value="NYB74702.1"/>
    <property type="molecule type" value="Genomic_DNA"/>
</dbReference>
<comment type="similarity">
    <text evidence="12">Belongs to the tetrahydrofolate dehydrogenase/cyclohydrolase family.</text>
</comment>
<organism evidence="15 16">
    <name type="scientific">Sedimentibacter hydroxybenzoicus DSM 7310</name>
    <dbReference type="NCBI Taxonomy" id="1123245"/>
    <lineage>
        <taxon>Bacteria</taxon>
        <taxon>Bacillati</taxon>
        <taxon>Bacillota</taxon>
        <taxon>Tissierellia</taxon>
        <taxon>Sedimentibacter</taxon>
    </lineage>
</organism>
<dbReference type="Pfam" id="PF02882">
    <property type="entry name" value="THF_DHG_CYH_C"/>
    <property type="match status" value="1"/>
</dbReference>
<dbReference type="FunFam" id="3.40.50.720:FF:000094">
    <property type="entry name" value="Bifunctional protein FolD"/>
    <property type="match status" value="1"/>
</dbReference>
<evidence type="ECO:0000313" key="16">
    <source>
        <dbReference type="Proteomes" id="UP000611629"/>
    </source>
</evidence>
<feature type="binding site" evidence="12">
    <location>
        <begin position="165"/>
        <end position="167"/>
    </location>
    <ligand>
        <name>NADP(+)</name>
        <dbReference type="ChEBI" id="CHEBI:58349"/>
    </ligand>
</feature>
<comment type="catalytic activity">
    <reaction evidence="12">
        <text>(6R)-5,10-methenyltetrahydrofolate + H2O = (6R)-10-formyltetrahydrofolate + H(+)</text>
        <dbReference type="Rhea" id="RHEA:23700"/>
        <dbReference type="ChEBI" id="CHEBI:15377"/>
        <dbReference type="ChEBI" id="CHEBI:15378"/>
        <dbReference type="ChEBI" id="CHEBI:57455"/>
        <dbReference type="ChEBI" id="CHEBI:195366"/>
        <dbReference type="EC" id="3.5.4.9"/>
    </reaction>
</comment>
<evidence type="ECO:0000256" key="2">
    <source>
        <dbReference type="ARBA" id="ARBA00011738"/>
    </source>
</evidence>
<dbReference type="SUPFAM" id="SSF51735">
    <property type="entry name" value="NAD(P)-binding Rossmann-fold domains"/>
    <property type="match status" value="1"/>
</dbReference>
<evidence type="ECO:0000256" key="6">
    <source>
        <dbReference type="ARBA" id="ARBA00022801"/>
    </source>
</evidence>
<comment type="function">
    <text evidence="12">Catalyzes the oxidation of 5,10-methylenetetrahydrofolate to 5,10-methenyltetrahydrofolate and then the hydrolysis of 5,10-methenyltetrahydrofolate to 10-formyltetrahydrofolate.</text>
</comment>
<comment type="catalytic activity">
    <reaction evidence="12">
        <text>(6R)-5,10-methylene-5,6,7,8-tetrahydrofolate + NADP(+) = (6R)-5,10-methenyltetrahydrofolate + NADPH</text>
        <dbReference type="Rhea" id="RHEA:22812"/>
        <dbReference type="ChEBI" id="CHEBI:15636"/>
        <dbReference type="ChEBI" id="CHEBI:57455"/>
        <dbReference type="ChEBI" id="CHEBI:57783"/>
        <dbReference type="ChEBI" id="CHEBI:58349"/>
        <dbReference type="EC" id="1.5.1.5"/>
    </reaction>
</comment>
<dbReference type="AlphaFoldDB" id="A0A974BL18"/>
<gene>
    <name evidence="12" type="primary">folD</name>
    <name evidence="15" type="ORF">HZF24_11195</name>
</gene>
<dbReference type="GO" id="GO:0005829">
    <property type="term" value="C:cytosol"/>
    <property type="evidence" value="ECO:0007669"/>
    <property type="project" value="TreeGrafter"/>
</dbReference>
<keyword evidence="4 12" id="KW-0028">Amino-acid biosynthesis</keyword>
<dbReference type="InterPro" id="IPR000672">
    <property type="entry name" value="THF_DH/CycHdrlase"/>
</dbReference>
<dbReference type="GO" id="GO:0009086">
    <property type="term" value="P:methionine biosynthetic process"/>
    <property type="evidence" value="ECO:0007669"/>
    <property type="project" value="UniProtKB-KW"/>
</dbReference>
<reference evidence="15" key="1">
    <citation type="submission" date="2020-07" db="EMBL/GenBank/DDBJ databases">
        <title>Genomic analysis of a strain of Sedimentibacter Hydroxybenzoicus DSM7310.</title>
        <authorList>
            <person name="Ma S."/>
        </authorList>
    </citation>
    <scope>NUCLEOTIDE SEQUENCE</scope>
    <source>
        <strain evidence="15">DSM 7310</strain>
    </source>
</reference>
<keyword evidence="10 12" id="KW-0486">Methionine biosynthesis</keyword>
<dbReference type="EC" id="3.5.4.9" evidence="12"/>
<keyword evidence="8 12" id="KW-0560">Oxidoreductase</keyword>
<evidence type="ECO:0000256" key="4">
    <source>
        <dbReference type="ARBA" id="ARBA00022605"/>
    </source>
</evidence>
<comment type="caution">
    <text evidence="15">The sequence shown here is derived from an EMBL/GenBank/DDBJ whole genome shotgun (WGS) entry which is preliminary data.</text>
</comment>
<comment type="subunit">
    <text evidence="2 12">Homodimer.</text>
</comment>
<dbReference type="GO" id="GO:0006164">
    <property type="term" value="P:purine nucleotide biosynthetic process"/>
    <property type="evidence" value="ECO:0007669"/>
    <property type="project" value="UniProtKB-KW"/>
</dbReference>
<dbReference type="FunFam" id="3.40.50.10860:FF:000005">
    <property type="entry name" value="C-1-tetrahydrofolate synthase, cytoplasmic, putative"/>
    <property type="match status" value="1"/>
</dbReference>
<dbReference type="InterPro" id="IPR046346">
    <property type="entry name" value="Aminoacid_DH-like_N_sf"/>
</dbReference>
<dbReference type="CDD" id="cd01080">
    <property type="entry name" value="NAD_bind_m-THF_DH_Cyclohyd"/>
    <property type="match status" value="1"/>
</dbReference>
<evidence type="ECO:0000256" key="12">
    <source>
        <dbReference type="HAMAP-Rule" id="MF_01576"/>
    </source>
</evidence>
<feature type="domain" description="Tetrahydrofolate dehydrogenase/cyclohydrolase catalytic" evidence="13">
    <location>
        <begin position="5"/>
        <end position="119"/>
    </location>
</feature>
<proteinExistence type="inferred from homology"/>
<keyword evidence="5 12" id="KW-0658">Purine biosynthesis</keyword>
<evidence type="ECO:0000259" key="13">
    <source>
        <dbReference type="Pfam" id="PF00763"/>
    </source>
</evidence>
<comment type="pathway">
    <text evidence="1 12">One-carbon metabolism; tetrahydrofolate interconversion.</text>
</comment>
<dbReference type="InterPro" id="IPR020630">
    <property type="entry name" value="THF_DH/CycHdrlase_cat_dom"/>
</dbReference>
<dbReference type="GO" id="GO:0004488">
    <property type="term" value="F:methylenetetrahydrofolate dehydrogenase (NADP+) activity"/>
    <property type="evidence" value="ECO:0007669"/>
    <property type="project" value="UniProtKB-UniRule"/>
</dbReference>
<dbReference type="Gene3D" id="3.40.50.10860">
    <property type="entry name" value="Leucine Dehydrogenase, chain A, domain 1"/>
    <property type="match status" value="1"/>
</dbReference>
<keyword evidence="6 12" id="KW-0378">Hydrolase</keyword>
<evidence type="ECO:0000256" key="5">
    <source>
        <dbReference type="ARBA" id="ARBA00022755"/>
    </source>
</evidence>
<dbReference type="Gene3D" id="3.40.50.720">
    <property type="entry name" value="NAD(P)-binding Rossmann-like Domain"/>
    <property type="match status" value="1"/>
</dbReference>
<name>A0A974BL18_SEDHY</name>
<dbReference type="EC" id="1.5.1.5" evidence="12"/>
<keyword evidence="16" id="KW-1185">Reference proteome</keyword>
<dbReference type="RefSeq" id="WP_179238409.1">
    <property type="nucleotide sequence ID" value="NZ_JACBNQ010000012.1"/>
</dbReference>
<evidence type="ECO:0000256" key="1">
    <source>
        <dbReference type="ARBA" id="ARBA00004777"/>
    </source>
</evidence>
<dbReference type="Proteomes" id="UP000611629">
    <property type="component" value="Unassembled WGS sequence"/>
</dbReference>
<feature type="domain" description="Tetrahydrofolate dehydrogenase/cyclohydrolase NAD(P)-binding" evidence="14">
    <location>
        <begin position="139"/>
        <end position="279"/>
    </location>
</feature>
<evidence type="ECO:0000313" key="15">
    <source>
        <dbReference type="EMBL" id="NYB74702.1"/>
    </source>
</evidence>
<dbReference type="GO" id="GO:0035999">
    <property type="term" value="P:tetrahydrofolate interconversion"/>
    <property type="evidence" value="ECO:0007669"/>
    <property type="project" value="UniProtKB-UniRule"/>
</dbReference>
<evidence type="ECO:0000256" key="9">
    <source>
        <dbReference type="ARBA" id="ARBA00023102"/>
    </source>
</evidence>
<evidence type="ECO:0000256" key="3">
    <source>
        <dbReference type="ARBA" id="ARBA00022563"/>
    </source>
</evidence>
<dbReference type="GO" id="GO:0000105">
    <property type="term" value="P:L-histidine biosynthetic process"/>
    <property type="evidence" value="ECO:0007669"/>
    <property type="project" value="UniProtKB-KW"/>
</dbReference>
<keyword evidence="9 12" id="KW-0368">Histidine biosynthesis</keyword>
<dbReference type="PANTHER" id="PTHR48099:SF5">
    <property type="entry name" value="C-1-TETRAHYDROFOLATE SYNTHASE, CYTOPLASMIC"/>
    <property type="match status" value="1"/>
</dbReference>
<dbReference type="GO" id="GO:0004477">
    <property type="term" value="F:methenyltetrahydrofolate cyclohydrolase activity"/>
    <property type="evidence" value="ECO:0007669"/>
    <property type="project" value="UniProtKB-UniRule"/>
</dbReference>
<dbReference type="InterPro" id="IPR020631">
    <property type="entry name" value="THF_DH/CycHdrlase_NAD-bd_dom"/>
</dbReference>
<keyword evidence="7 12" id="KW-0521">NADP</keyword>
<sequence>MGDLIKGKDVANVITQEVKEAAEKIKQKGINPKLMIVRVGEREDDLAYERAALKRMESCNILCEVLKLPIDISQENFILALKKVNDDESVHGILLFRPLPKQINEDDVKFIIRPEKDIDCFNPINAAKVYEGDETGFPPCTPLAAMEILKYNKVNLKGSNSVVLGRSMVVGKPMAMLLLKEDATVTVCHSKTKNLSDVTRNADILIAAVGKSQMVDGNFVKDGAVVIDVGINVDEEGTMTGDVKTDECIDKASLITPVPGGVGSVTTAILAKHVIKACKLLNKQEGVL</sequence>
<evidence type="ECO:0000256" key="8">
    <source>
        <dbReference type="ARBA" id="ARBA00023002"/>
    </source>
</evidence>
<dbReference type="PRINTS" id="PR00085">
    <property type="entry name" value="THFDHDRGNASE"/>
</dbReference>
<keyword evidence="11 12" id="KW-0511">Multifunctional enzyme</keyword>
<feature type="binding site" evidence="12">
    <location>
        <position position="231"/>
    </location>
    <ligand>
        <name>NADP(+)</name>
        <dbReference type="ChEBI" id="CHEBI:58349"/>
    </ligand>
</feature>
<dbReference type="HAMAP" id="MF_01576">
    <property type="entry name" value="THF_DHG_CYH"/>
    <property type="match status" value="1"/>
</dbReference>
<evidence type="ECO:0000256" key="10">
    <source>
        <dbReference type="ARBA" id="ARBA00023167"/>
    </source>
</evidence>
<evidence type="ECO:0000256" key="11">
    <source>
        <dbReference type="ARBA" id="ARBA00023268"/>
    </source>
</evidence>
<accession>A0A974BL18</accession>
<comment type="caution">
    <text evidence="12">Lacks conserved residue(s) required for the propagation of feature annotation.</text>
</comment>
<protein>
    <recommendedName>
        <fullName evidence="12">Bifunctional protein FolD</fullName>
    </recommendedName>
    <domain>
        <recommendedName>
            <fullName evidence="12">Methylenetetrahydrofolate dehydrogenase</fullName>
            <ecNumber evidence="12">1.5.1.5</ecNumber>
        </recommendedName>
    </domain>
    <domain>
        <recommendedName>
            <fullName evidence="12">Methenyltetrahydrofolate cyclohydrolase</fullName>
            <ecNumber evidence="12">3.5.4.9</ecNumber>
        </recommendedName>
    </domain>
</protein>
<evidence type="ECO:0000256" key="7">
    <source>
        <dbReference type="ARBA" id="ARBA00022857"/>
    </source>
</evidence>
<dbReference type="PANTHER" id="PTHR48099">
    <property type="entry name" value="C-1-TETRAHYDROFOLATE SYNTHASE, CYTOPLASMIC-RELATED"/>
    <property type="match status" value="1"/>
</dbReference>
<keyword evidence="3 12" id="KW-0554">One-carbon metabolism</keyword>
<dbReference type="Pfam" id="PF00763">
    <property type="entry name" value="THF_DHG_CYH"/>
    <property type="match status" value="1"/>
</dbReference>
<evidence type="ECO:0000259" key="14">
    <source>
        <dbReference type="Pfam" id="PF02882"/>
    </source>
</evidence>